<proteinExistence type="predicted"/>
<dbReference type="Gene3D" id="3.80.10.10">
    <property type="entry name" value="Ribonuclease Inhibitor"/>
    <property type="match status" value="2"/>
</dbReference>
<evidence type="ECO:0000256" key="1">
    <source>
        <dbReference type="ARBA" id="ARBA00022614"/>
    </source>
</evidence>
<dbReference type="GO" id="GO:0005737">
    <property type="term" value="C:cytoplasm"/>
    <property type="evidence" value="ECO:0007669"/>
    <property type="project" value="TreeGrafter"/>
</dbReference>
<keyword evidence="1" id="KW-0433">Leucine-rich repeat</keyword>
<feature type="compositionally biased region" description="Basic and acidic residues" evidence="3">
    <location>
        <begin position="475"/>
        <end position="487"/>
    </location>
</feature>
<feature type="compositionally biased region" description="Low complexity" evidence="3">
    <location>
        <begin position="1"/>
        <end position="13"/>
    </location>
</feature>
<dbReference type="Pfam" id="PF13855">
    <property type="entry name" value="LRR_8"/>
    <property type="match status" value="2"/>
</dbReference>
<feature type="region of interest" description="Disordered" evidence="3">
    <location>
        <begin position="532"/>
        <end position="556"/>
    </location>
</feature>
<feature type="region of interest" description="Disordered" evidence="3">
    <location>
        <begin position="473"/>
        <end position="500"/>
    </location>
</feature>
<organism evidence="4 5">
    <name type="scientific">Engystomops pustulosus</name>
    <name type="common">Tungara frog</name>
    <name type="synonym">Physalaemus pustulosus</name>
    <dbReference type="NCBI Taxonomy" id="76066"/>
    <lineage>
        <taxon>Eukaryota</taxon>
        <taxon>Metazoa</taxon>
        <taxon>Chordata</taxon>
        <taxon>Craniata</taxon>
        <taxon>Vertebrata</taxon>
        <taxon>Euteleostomi</taxon>
        <taxon>Amphibia</taxon>
        <taxon>Batrachia</taxon>
        <taxon>Anura</taxon>
        <taxon>Neobatrachia</taxon>
        <taxon>Hyloidea</taxon>
        <taxon>Leptodactylidae</taxon>
        <taxon>Leiuperinae</taxon>
        <taxon>Engystomops</taxon>
    </lineage>
</organism>
<dbReference type="InterPro" id="IPR001611">
    <property type="entry name" value="Leu-rich_rpt"/>
</dbReference>
<dbReference type="PROSITE" id="PS51450">
    <property type="entry name" value="LRR"/>
    <property type="match status" value="1"/>
</dbReference>
<keyword evidence="2" id="KW-0677">Repeat</keyword>
<dbReference type="FunFam" id="3.80.10.10:FF:000007">
    <property type="entry name" value="Leucine-rich repeat and calponin homology domain-containing protein 1 isoform 3"/>
    <property type="match status" value="1"/>
</dbReference>
<evidence type="ECO:0000256" key="2">
    <source>
        <dbReference type="ARBA" id="ARBA00022737"/>
    </source>
</evidence>
<name>A0AAV6ZW41_ENGPU</name>
<dbReference type="InterPro" id="IPR032675">
    <property type="entry name" value="LRR_dom_sf"/>
</dbReference>
<dbReference type="InterPro" id="IPR003591">
    <property type="entry name" value="Leu-rich_rpt_typical-subtyp"/>
</dbReference>
<dbReference type="Proteomes" id="UP000824782">
    <property type="component" value="Unassembled WGS sequence"/>
</dbReference>
<dbReference type="SMART" id="SM00364">
    <property type="entry name" value="LRR_BAC"/>
    <property type="match status" value="4"/>
</dbReference>
<evidence type="ECO:0000313" key="4">
    <source>
        <dbReference type="EMBL" id="KAG8553286.1"/>
    </source>
</evidence>
<keyword evidence="5" id="KW-1185">Reference proteome</keyword>
<dbReference type="AlphaFoldDB" id="A0AAV6ZW41"/>
<dbReference type="SUPFAM" id="SSF52058">
    <property type="entry name" value="L domain-like"/>
    <property type="match status" value="1"/>
</dbReference>
<reference evidence="4" key="1">
    <citation type="thesis" date="2020" institute="ProQuest LLC" country="789 East Eisenhower Parkway, Ann Arbor, MI, USA">
        <title>Comparative Genomics and Chromosome Evolution.</title>
        <authorList>
            <person name="Mudd A.B."/>
        </authorList>
    </citation>
    <scope>NUCLEOTIDE SEQUENCE</scope>
    <source>
        <strain evidence="4">237g6f4</strain>
        <tissue evidence="4">Blood</tissue>
    </source>
</reference>
<gene>
    <name evidence="4" type="ORF">GDO81_003356</name>
</gene>
<feature type="compositionally biased region" description="Gly residues" evidence="3">
    <location>
        <begin position="14"/>
        <end position="35"/>
    </location>
</feature>
<sequence>MAASQTAVAAAAAGGTGGQSAGTGQGGGGGEGGGAVHPPGAVYPGSLSMFPSFPNGPHWSTGTLHQHTVRSLDRALEEAVTCGILNLSGRKLREFPGSGYDLTDTTQADLSKNRFSEIPLDVCLFAPLETLNLYHNCIKCIPETIKNLQMLTYLNISRNLLSTLPKYLFDLPLKVLVVSNNKLVSIPEEVGKLKDLMELDVSCNEIQVLPPQVGKLHLLRELNLRRNNLHLLPDELSSLPLVKLDFSCNKITEIPISYRKLRQLEVLILDNNPMQIPPAQICLKGKVHIFKFLNIHACCRTEKKPDSLDLPSVKRLASQPLTDSIEDFYPSKNHGPDSGIGSDNGDKRLSTTEPSDDDTISLHSQVSESRDQALKNDNHVLGSKLDSHKGHDQEIYDYDPSADDTDHGDVQLTGPFVSYIKERGKLCDKSEKVMENEEWEEEQRLQKDQLLEEEEEDEIKEVTDLRKIAAQLLQQEKHNSSSSRDHSQLSPCNWQDGEKDRINEQGWAAAECSVWQAEERRRSKQTRKEYFKYKSSRKCSSGNDNDEVRRSGRSSV</sequence>
<dbReference type="PANTHER" id="PTHR48051">
    <property type="match status" value="1"/>
</dbReference>
<comment type="caution">
    <text evidence="4">The sequence shown here is derived from an EMBL/GenBank/DDBJ whole genome shotgun (WGS) entry which is preliminary data.</text>
</comment>
<protein>
    <recommendedName>
        <fullName evidence="6">Leucine-rich repeat and calponin homology domain-containing protein 2</fullName>
    </recommendedName>
</protein>
<feature type="region of interest" description="Disordered" evidence="3">
    <location>
        <begin position="1"/>
        <end position="40"/>
    </location>
</feature>
<dbReference type="SMART" id="SM00369">
    <property type="entry name" value="LRR_TYP"/>
    <property type="match status" value="5"/>
</dbReference>
<feature type="compositionally biased region" description="Basic and acidic residues" evidence="3">
    <location>
        <begin position="385"/>
        <end position="394"/>
    </location>
</feature>
<evidence type="ECO:0000256" key="3">
    <source>
        <dbReference type="SAM" id="MobiDB-lite"/>
    </source>
</evidence>
<feature type="compositionally biased region" description="Basic and acidic residues" evidence="3">
    <location>
        <begin position="368"/>
        <end position="378"/>
    </location>
</feature>
<evidence type="ECO:0008006" key="6">
    <source>
        <dbReference type="Google" id="ProtNLM"/>
    </source>
</evidence>
<feature type="region of interest" description="Disordered" evidence="3">
    <location>
        <begin position="325"/>
        <end position="410"/>
    </location>
</feature>
<accession>A0AAV6ZW41</accession>
<dbReference type="EMBL" id="WNYA01000010">
    <property type="protein sequence ID" value="KAG8553286.1"/>
    <property type="molecule type" value="Genomic_DNA"/>
</dbReference>
<evidence type="ECO:0000313" key="5">
    <source>
        <dbReference type="Proteomes" id="UP000824782"/>
    </source>
</evidence>
<dbReference type="PANTHER" id="PTHR48051:SF14">
    <property type="entry name" value="LEUCINE-RICH REPEAT AND CALPONIN HOMOLOGY DOMAIN-CONTAINING PROTEIN 2 ISOFORM X1"/>
    <property type="match status" value="1"/>
</dbReference>
<feature type="region of interest" description="Disordered" evidence="3">
    <location>
        <begin position="431"/>
        <end position="458"/>
    </location>
</feature>
<dbReference type="InterPro" id="IPR050216">
    <property type="entry name" value="LRR_domain-containing"/>
</dbReference>